<proteinExistence type="predicted"/>
<name>A0ABQ8X6J7_9EUKA</name>
<dbReference type="Gene3D" id="1.10.150.910">
    <property type="match status" value="1"/>
</dbReference>
<dbReference type="Pfam" id="PF03178">
    <property type="entry name" value="CPSF_A"/>
    <property type="match status" value="1"/>
</dbReference>
<organism evidence="8 9">
    <name type="scientific">Anaeramoeba flamelloides</name>
    <dbReference type="NCBI Taxonomy" id="1746091"/>
    <lineage>
        <taxon>Eukaryota</taxon>
        <taxon>Metamonada</taxon>
        <taxon>Anaeramoebidae</taxon>
        <taxon>Anaeramoeba</taxon>
    </lineage>
</organism>
<feature type="domain" description="RSE1/DDB1/CPSF1 first beta-propeller" evidence="6">
    <location>
        <begin position="13"/>
        <end position="367"/>
    </location>
</feature>
<protein>
    <submittedName>
        <fullName evidence="8">Splicing factor 3b subunit 3</fullName>
    </submittedName>
</protein>
<dbReference type="InterPro" id="IPR004871">
    <property type="entry name" value="RSE1/DDB1/CPSF1_C"/>
</dbReference>
<evidence type="ECO:0000313" key="9">
    <source>
        <dbReference type="Proteomes" id="UP001150062"/>
    </source>
</evidence>
<keyword evidence="3" id="KW-0175">Coiled coil</keyword>
<dbReference type="Pfam" id="PF23726">
    <property type="entry name" value="Beta-prop_RSE1_2nd"/>
    <property type="match status" value="1"/>
</dbReference>
<keyword evidence="9" id="KW-1185">Reference proteome</keyword>
<comment type="subcellular location">
    <subcellularLocation>
        <location evidence="1">Nucleus</location>
    </subcellularLocation>
</comment>
<feature type="region of interest" description="Disordered" evidence="4">
    <location>
        <begin position="869"/>
        <end position="896"/>
    </location>
</feature>
<evidence type="ECO:0000259" key="7">
    <source>
        <dbReference type="Pfam" id="PF23726"/>
    </source>
</evidence>
<gene>
    <name evidence="8" type="ORF">M0813_09111</name>
</gene>
<dbReference type="InterPro" id="IPR050358">
    <property type="entry name" value="RSE1/DDB1/CFT1"/>
</dbReference>
<dbReference type="Pfam" id="PF10433">
    <property type="entry name" value="Beta-prop_RSE1_1st"/>
    <property type="match status" value="1"/>
</dbReference>
<feature type="coiled-coil region" evidence="3">
    <location>
        <begin position="364"/>
        <end position="399"/>
    </location>
</feature>
<evidence type="ECO:0000256" key="2">
    <source>
        <dbReference type="ARBA" id="ARBA00023242"/>
    </source>
</evidence>
<comment type="caution">
    <text evidence="8">The sequence shown here is derived from an EMBL/GenBank/DDBJ whole genome shotgun (WGS) entry which is preliminary data.</text>
</comment>
<keyword evidence="2" id="KW-0539">Nucleus</keyword>
<feature type="domain" description="RSE1/DDB1/CPSF1 second beta-propeller" evidence="7">
    <location>
        <begin position="456"/>
        <end position="798"/>
    </location>
</feature>
<dbReference type="PANTHER" id="PTHR10644">
    <property type="entry name" value="DNA REPAIR/RNA PROCESSING CPSF FAMILY"/>
    <property type="match status" value="1"/>
</dbReference>
<dbReference type="InterPro" id="IPR015943">
    <property type="entry name" value="WD40/YVTN_repeat-like_dom_sf"/>
</dbReference>
<reference evidence="8" key="1">
    <citation type="submission" date="2022-08" db="EMBL/GenBank/DDBJ databases">
        <title>Novel sulfate-reducing endosymbionts in the free-living metamonad Anaeramoeba.</title>
        <authorList>
            <person name="Jerlstrom-Hultqvist J."/>
            <person name="Cepicka I."/>
            <person name="Gallot-Lavallee L."/>
            <person name="Salas-Leiva D."/>
            <person name="Curtis B.A."/>
            <person name="Zahonova K."/>
            <person name="Pipaliya S."/>
            <person name="Dacks J."/>
            <person name="Roger A.J."/>
        </authorList>
    </citation>
    <scope>NUCLEOTIDE SEQUENCE</scope>
    <source>
        <strain evidence="8">Schooner1</strain>
    </source>
</reference>
<dbReference type="InterPro" id="IPR018846">
    <property type="entry name" value="Beta-prop_RSE1/DDB1/CPSF1_1st"/>
</dbReference>
<feature type="compositionally biased region" description="Acidic residues" evidence="4">
    <location>
        <begin position="667"/>
        <end position="678"/>
    </location>
</feature>
<dbReference type="EMBL" id="JAOAOG010000329">
    <property type="protein sequence ID" value="KAJ6228283.1"/>
    <property type="molecule type" value="Genomic_DNA"/>
</dbReference>
<accession>A0ABQ8X6J7</accession>
<dbReference type="InterPro" id="IPR036322">
    <property type="entry name" value="WD40_repeat_dom_sf"/>
</dbReference>
<dbReference type="Proteomes" id="UP001150062">
    <property type="component" value="Unassembled WGS sequence"/>
</dbReference>
<evidence type="ECO:0000313" key="8">
    <source>
        <dbReference type="EMBL" id="KAJ6228283.1"/>
    </source>
</evidence>
<evidence type="ECO:0000259" key="6">
    <source>
        <dbReference type="Pfam" id="PF10433"/>
    </source>
</evidence>
<evidence type="ECO:0000259" key="5">
    <source>
        <dbReference type="Pfam" id="PF03178"/>
    </source>
</evidence>
<sequence>MYLYHLTLQKATAITNAVCGNFSSEQDQDLVVSHGKTLEIMRINNEGHLKSFGGIEVFGFVRSMVTFRLPGNTKDLLFVGTDSGAITLLEFNKDRSTFTSVHEEHFGKSGCRRIVPGEYLASDPKGRAVMIASVERARLVYTLNRDSGTGRVIISSPLEAHKPRTILFDVIGVDVGFENPIFACLESDYSKQQFEQNLDKPQKELAFYELDLGLNHVIRKWAEDVDPMSNMLIAVPGGKNGPGGVLVCSEGTITFMNEEHDEIVAKIPRRENQSKSEKEKDVFVISSTLHKQKDSFFILIQTEYGDIFKLTIDYEDDEVNKLNITYFDTLSVSVSMCIFKKGFLFVASESGNHYLYQIQSLGDEEDEEDENALIEIKKEEENENEKEKEENKIKQLLFKPHLLKNLLQIDEIENLAPLMNSKFIDLNREGIPQLLCLSGKANNSTFRILRHGLSVSEIAISDIPSKGMKIWTLKSSTETDYDRFIIISLKTSTMVLEIGEMVSQIEDKRIKGDVYTLDLIMMENDSVIQIHENGIRQTKKNRKPRNWKTPNNKRITQTAVNERQVAISLEGGDIIYFELQQDGNLRDMDTINLEEEIVCLDIAPITGNRLRSSHLAVGTAETSSIRILSLNPGDSLKQLSLQALIATPFSVKIIETNLNTSIKAFDNEDEDDYDEEGNEKEKEKSTINSSSGSLFLNIGLENGIYIRSALNKITGEISDTRTRYLGIQPVKLIRILVAQKQAILALSERCWLCYHFQGRFNETPISYFPLTHASSFCSAHCEEGIVGVSGNLLRIFYIERYGKNFSETTTNLNFTPRKMDIHPITGYTVLIERDYNQISLSETEKILSTLNFDQNSGEKNQNIEEVAMEIEGEEEKNDEDEEEDEDEDEEEDEEEREFLIAKYKKEYVRSFKPNEHQWSSSIRVYNALSGETIHLLELEPKEVAFSICICTFDKVKNEIFVVVGVGINPQLNTRKNEGGSIHLYRMIENKKLELVHKTAVPDIPYAIKGYHGKLLVGFGKTLRLYDHGIKKLLRKCENVNFPNFITQIEYQGNRIYVGDLIEGIIIVKYISDQNQFEILADETLPHYLTNFEVLDHNKIAGSDKFGQMWVSKAPKEMKNTKEVDQNKLTIRKEYLNTSINNLETVANFHVGEMIISLQKITFGKTECLFYTTILGTIGVFMPFSSREDVDFFSQLEMQLREECPSLCGNRHIKWRSFYVPVKSVIDGDFCEKFGEMNKKKQEKVASALDSQINEILKRLEEFRKSIF</sequence>
<evidence type="ECO:0000256" key="4">
    <source>
        <dbReference type="SAM" id="MobiDB-lite"/>
    </source>
</evidence>
<dbReference type="InterPro" id="IPR058543">
    <property type="entry name" value="Beta-prop_RSE1/DDB1/CPSF1_2nd"/>
</dbReference>
<feature type="domain" description="RSE1/DDB1/CPSF1 C-terminal" evidence="5">
    <location>
        <begin position="920"/>
        <end position="1234"/>
    </location>
</feature>
<dbReference type="SUPFAM" id="SSF50978">
    <property type="entry name" value="WD40 repeat-like"/>
    <property type="match status" value="2"/>
</dbReference>
<feature type="region of interest" description="Disordered" evidence="4">
    <location>
        <begin position="667"/>
        <end position="686"/>
    </location>
</feature>
<evidence type="ECO:0000256" key="1">
    <source>
        <dbReference type="ARBA" id="ARBA00004123"/>
    </source>
</evidence>
<evidence type="ECO:0000256" key="3">
    <source>
        <dbReference type="SAM" id="Coils"/>
    </source>
</evidence>
<dbReference type="Gene3D" id="2.130.10.10">
    <property type="entry name" value="YVTN repeat-like/Quinoprotein amine dehydrogenase"/>
    <property type="match status" value="3"/>
</dbReference>